<evidence type="ECO:0000256" key="17">
    <source>
        <dbReference type="PROSITE-ProRule" id="PRU01360"/>
    </source>
</evidence>
<comment type="caution">
    <text evidence="25">The sequence shown here is derived from an EMBL/GenBank/DDBJ whole genome shotgun (WGS) entry which is preliminary data.</text>
</comment>
<reference evidence="24" key="3">
    <citation type="submission" date="2023-08" db="EMBL/GenBank/DDBJ databases">
        <title>Vibrio cholerae Outbreaks in Tanzania Exemplify Founder Flush: Simultaneous Increases in Population Size and Genetic Diversity.</title>
        <authorList>
            <person name="Debes A.K."/>
            <person name="Mohammed A."/>
            <person name="Maseke I."/>
            <person name="Almeida M."/>
            <person name="Li S."/>
            <person name="Matimba H."/>
            <person name="Joachim A."/>
            <person name="Mizinduko M."/>
            <person name="Nyanga S."/>
            <person name="Kelly M."/>
            <person name="Kachwamba Y."/>
            <person name="Schaffer A.M."/>
            <person name="Nyanga A.S."/>
            <person name="Mghamba J."/>
            <person name="Mosha F.S."/>
            <person name="Sack D.A."/>
            <person name="Stine O.C."/>
        </authorList>
    </citation>
    <scope>NUCLEOTIDE SEQUENCE</scope>
    <source>
        <strain evidence="24">TDS0091212</strain>
    </source>
</reference>
<evidence type="ECO:0000313" key="25">
    <source>
        <dbReference type="EMBL" id="MVD24187.1"/>
    </source>
</evidence>
<dbReference type="RefSeq" id="WP_000086048.1">
    <property type="nucleotide sequence ID" value="NZ_AP018677.1"/>
</dbReference>
<reference evidence="24" key="2">
    <citation type="submission" date="2021-05" db="EMBL/GenBank/DDBJ databases">
        <authorList>
            <person name="Stine C."/>
        </authorList>
    </citation>
    <scope>NUCLEOTIDE SEQUENCE</scope>
    <source>
        <strain evidence="24">TDS0091212</strain>
    </source>
</reference>
<dbReference type="GO" id="GO:0015344">
    <property type="term" value="F:siderophore uptake transmembrane transporter activity"/>
    <property type="evidence" value="ECO:0007669"/>
    <property type="project" value="TreeGrafter"/>
</dbReference>
<feature type="signal peptide" evidence="21">
    <location>
        <begin position="1"/>
        <end position="25"/>
    </location>
</feature>
<dbReference type="InterPro" id="IPR000531">
    <property type="entry name" value="Beta-barrel_TonB"/>
</dbReference>
<dbReference type="AlphaFoldDB" id="A0A0H7DNP7"/>
<keyword evidence="11 18" id="KW-0798">TonB box</keyword>
<evidence type="ECO:0000256" key="8">
    <source>
        <dbReference type="ARBA" id="ARBA00023004"/>
    </source>
</evidence>
<evidence type="ECO:0000256" key="7">
    <source>
        <dbReference type="ARBA" id="ARBA00022729"/>
    </source>
</evidence>
<dbReference type="InterPro" id="IPR010917">
    <property type="entry name" value="TonB_rcpt_CS"/>
</dbReference>
<keyword evidence="3 17" id="KW-0813">Transport</keyword>
<dbReference type="SUPFAM" id="SSF56935">
    <property type="entry name" value="Porins"/>
    <property type="match status" value="1"/>
</dbReference>
<keyword evidence="10" id="KW-0406">Ion transport</keyword>
<evidence type="ECO:0000256" key="9">
    <source>
        <dbReference type="ARBA" id="ARBA00023026"/>
    </source>
</evidence>
<evidence type="ECO:0000313" key="26">
    <source>
        <dbReference type="Proteomes" id="UP000471242"/>
    </source>
</evidence>
<evidence type="ECO:0000256" key="18">
    <source>
        <dbReference type="PROSITE-ProRule" id="PRU10143"/>
    </source>
</evidence>
<evidence type="ECO:0000256" key="12">
    <source>
        <dbReference type="ARBA" id="ARBA00023136"/>
    </source>
</evidence>
<dbReference type="Gene3D" id="2.170.130.10">
    <property type="entry name" value="TonB-dependent receptor, plug domain"/>
    <property type="match status" value="1"/>
</dbReference>
<keyword evidence="5" id="KW-0410">Iron transport</keyword>
<evidence type="ECO:0000256" key="11">
    <source>
        <dbReference type="ARBA" id="ARBA00023077"/>
    </source>
</evidence>
<dbReference type="FunFam" id="2.40.170.20:FF:000016">
    <property type="entry name" value="Iron-regulated outer membrane virulence protein"/>
    <property type="match status" value="1"/>
</dbReference>
<dbReference type="CDD" id="cd01347">
    <property type="entry name" value="ligand_gated_channel"/>
    <property type="match status" value="1"/>
</dbReference>
<dbReference type="EMBL" id="QZRB01000017">
    <property type="protein sequence ID" value="MVD24187.1"/>
    <property type="molecule type" value="Genomic_DNA"/>
</dbReference>
<keyword evidence="4 17" id="KW-1134">Transmembrane beta strand</keyword>
<evidence type="ECO:0000256" key="19">
    <source>
        <dbReference type="PROSITE-ProRule" id="PRU10144"/>
    </source>
</evidence>
<dbReference type="InterPro" id="IPR036942">
    <property type="entry name" value="Beta-barrel_TonB_sf"/>
</dbReference>
<dbReference type="InterPro" id="IPR037066">
    <property type="entry name" value="Plug_dom_sf"/>
</dbReference>
<evidence type="ECO:0000256" key="20">
    <source>
        <dbReference type="RuleBase" id="RU003357"/>
    </source>
</evidence>
<dbReference type="NCBIfam" id="NF010010">
    <property type="entry name" value="PRK13483.1"/>
    <property type="match status" value="1"/>
</dbReference>
<dbReference type="InterPro" id="IPR012910">
    <property type="entry name" value="Plug_dom"/>
</dbReference>
<comment type="subcellular location">
    <subcellularLocation>
        <location evidence="1 17">Cell outer membrane</location>
        <topology evidence="1 17">Multi-pass membrane protein</topology>
    </subcellularLocation>
</comment>
<dbReference type="GO" id="GO:0009279">
    <property type="term" value="C:cell outer membrane"/>
    <property type="evidence" value="ECO:0007669"/>
    <property type="project" value="UniProtKB-SubCell"/>
</dbReference>
<evidence type="ECO:0000256" key="16">
    <source>
        <dbReference type="ARBA" id="ARBA00069642"/>
    </source>
</evidence>
<dbReference type="PANTHER" id="PTHR30069">
    <property type="entry name" value="TONB-DEPENDENT OUTER MEMBRANE RECEPTOR"/>
    <property type="match status" value="1"/>
</dbReference>
<name>A0A0H7DNP7_VIBCL</name>
<evidence type="ECO:0000256" key="14">
    <source>
        <dbReference type="ARBA" id="ARBA00023237"/>
    </source>
</evidence>
<dbReference type="PROSITE" id="PS52016">
    <property type="entry name" value="TONB_DEPENDENT_REC_3"/>
    <property type="match status" value="1"/>
</dbReference>
<keyword evidence="6 17" id="KW-0812">Transmembrane</keyword>
<evidence type="ECO:0000256" key="15">
    <source>
        <dbReference type="ARBA" id="ARBA00054169"/>
    </source>
</evidence>
<keyword evidence="8" id="KW-0408">Iron</keyword>
<dbReference type="Pfam" id="PF07715">
    <property type="entry name" value="Plug"/>
    <property type="match status" value="1"/>
</dbReference>
<proteinExistence type="inferred from homology"/>
<dbReference type="OMA" id="IVEGPMS"/>
<keyword evidence="7 21" id="KW-0732">Signal</keyword>
<dbReference type="KEGG" id="vcq:EN18_19415"/>
<protein>
    <recommendedName>
        <fullName evidence="16">Iron-regulated outer membrane virulence protein</fullName>
    </recommendedName>
</protein>
<evidence type="ECO:0000256" key="6">
    <source>
        <dbReference type="ARBA" id="ARBA00022692"/>
    </source>
</evidence>
<evidence type="ECO:0000256" key="2">
    <source>
        <dbReference type="ARBA" id="ARBA00009810"/>
    </source>
</evidence>
<dbReference type="PANTHER" id="PTHR30069:SF53">
    <property type="entry name" value="COLICIN I RECEPTOR-RELATED"/>
    <property type="match status" value="1"/>
</dbReference>
<dbReference type="PROSITE" id="PS00430">
    <property type="entry name" value="TONB_DEPENDENT_REC_1"/>
    <property type="match status" value="1"/>
</dbReference>
<evidence type="ECO:0000256" key="10">
    <source>
        <dbReference type="ARBA" id="ARBA00023065"/>
    </source>
</evidence>
<sequence length="652" mass="71669">MSRFNPSPVSLSVTLGLMFSASAFAQDATKTDETMVVTAAGYAQVIQNAPASISVISREDLESRYYRDVTDALKSVPGVTVTGGGDTTDISIRGMGSNYTLILVDGKRQTSRQTRPNSDGPGIEQGWLPPLQAIERIEVIRGPMSTLYGSDAIGGVINIITRKDQQQWSGNVQLSTVVQENRASGDEQSANFFVTGPLSDALSLQVYGQTTQRDEDEIEHGYGDKSLRSLTSKLNYQLNPDHQLQLEAGVSAQDRENNVGKSAQSSGCRGTCSNTDNQYRRNHVAVSHQGDWQDVGQSDTYLQYEENTNKSREMSIDNTVFKSTLVAPIGEHMLSFGVEGKHESLEDKTSNKISSRTHISNTQWAGFIEDEWALAEQFRLTFGGRLDHDKNYGSHFSPRVYGVWNLDPLWTVKGGVSTGFRAPQLREVTPDWGQVSGGGNIYGNPDLKPETSINKELSLMYSTGSGLAASLTAFHNDFKDKITRVACPANICTAGPNQWGAAPTYRVNIDEAETYGAEATLSLPITESVELSSSYTYTHSEQKSGNFAGRPLLQLPKHLFNANLSWQTTDRLNSWANLNYRGKEMQPEGGASNDDFIAPSYTFIDTGVTYALTDTATIKAAVYNLFDQEVNYAEYGYVEDGRRYWLGLDIAF</sequence>
<dbReference type="InterPro" id="IPR039426">
    <property type="entry name" value="TonB-dep_rcpt-like"/>
</dbReference>
<evidence type="ECO:0000259" key="23">
    <source>
        <dbReference type="Pfam" id="PF07715"/>
    </source>
</evidence>
<evidence type="ECO:0000256" key="5">
    <source>
        <dbReference type="ARBA" id="ARBA00022496"/>
    </source>
</evidence>
<keyword evidence="12 17" id="KW-0472">Membrane</keyword>
<evidence type="ECO:0000256" key="1">
    <source>
        <dbReference type="ARBA" id="ARBA00004571"/>
    </source>
</evidence>
<dbReference type="GO" id="GO:0044718">
    <property type="term" value="P:siderophore transmembrane transport"/>
    <property type="evidence" value="ECO:0007669"/>
    <property type="project" value="TreeGrafter"/>
</dbReference>
<organism evidence="25 26">
    <name type="scientific">Vibrio cholerae</name>
    <dbReference type="NCBI Taxonomy" id="666"/>
    <lineage>
        <taxon>Bacteria</taxon>
        <taxon>Pseudomonadati</taxon>
        <taxon>Pseudomonadota</taxon>
        <taxon>Gammaproteobacteria</taxon>
        <taxon>Vibrionales</taxon>
        <taxon>Vibrionaceae</taxon>
        <taxon>Vibrio</taxon>
    </lineage>
</organism>
<feature type="domain" description="TonB-dependent receptor plug" evidence="23">
    <location>
        <begin position="47"/>
        <end position="156"/>
    </location>
</feature>
<dbReference type="PROSITE" id="PS01156">
    <property type="entry name" value="TONB_DEPENDENT_REC_2"/>
    <property type="match status" value="1"/>
</dbReference>
<evidence type="ECO:0000256" key="13">
    <source>
        <dbReference type="ARBA" id="ARBA00023170"/>
    </source>
</evidence>
<feature type="short sequence motif" description="TonB box" evidence="18">
    <location>
        <begin position="34"/>
        <end position="40"/>
    </location>
</feature>
<accession>A0A0H7DNP7</accession>
<dbReference type="Proteomes" id="UP001196338">
    <property type="component" value="Unassembled WGS sequence"/>
</dbReference>
<comment type="function">
    <text evidence="15">Involved in the initial step of iron uptake by binding ferric vibriobactin, an iron chelatin siderophore that allows V.cholerae to extract iron from the environment.</text>
</comment>
<feature type="chain" id="PRO_5015040223" description="Iron-regulated outer membrane virulence protein" evidence="21">
    <location>
        <begin position="26"/>
        <end position="652"/>
    </location>
</feature>
<evidence type="ECO:0000313" key="24">
    <source>
        <dbReference type="EMBL" id="MBS7674907.1"/>
    </source>
</evidence>
<dbReference type="SMR" id="A0A0H7DNP7"/>
<reference evidence="25 26" key="1">
    <citation type="submission" date="2018-09" db="EMBL/GenBank/DDBJ databases">
        <title>Genomic epidemiology reveals two lineages of Vibrio cholerae that can cause global cholera epidemics despite absence of cholera toxin gene.</title>
        <authorList>
            <person name="Wang H."/>
            <person name="Zen W."/>
            <person name="Yu H."/>
            <person name="Zhang W."/>
            <person name="Pan J."/>
            <person name="Yang C."/>
            <person name="Cui Y."/>
        </authorList>
    </citation>
    <scope>NUCLEOTIDE SEQUENCE [LARGE SCALE GENOMIC DNA]</scope>
    <source>
        <strain evidence="25 26">00-1_S85</strain>
    </source>
</reference>
<feature type="short sequence motif" description="TonB C-terminal box" evidence="19">
    <location>
        <begin position="635"/>
        <end position="652"/>
    </location>
</feature>
<evidence type="ECO:0000256" key="21">
    <source>
        <dbReference type="SAM" id="SignalP"/>
    </source>
</evidence>
<dbReference type="Proteomes" id="UP000471242">
    <property type="component" value="Unassembled WGS sequence"/>
</dbReference>
<comment type="similarity">
    <text evidence="2 17 20">Belongs to the TonB-dependent receptor family.</text>
</comment>
<keyword evidence="14 17" id="KW-0998">Cell outer membrane</keyword>
<dbReference type="Pfam" id="PF00593">
    <property type="entry name" value="TonB_dep_Rec_b-barrel"/>
    <property type="match status" value="1"/>
</dbReference>
<dbReference type="Gene3D" id="2.40.170.20">
    <property type="entry name" value="TonB-dependent receptor, beta-barrel domain"/>
    <property type="match status" value="1"/>
</dbReference>
<keyword evidence="13" id="KW-0675">Receptor</keyword>
<dbReference type="EMBL" id="JAHBND010000663">
    <property type="protein sequence ID" value="MBS7674907.1"/>
    <property type="molecule type" value="Genomic_DNA"/>
</dbReference>
<evidence type="ECO:0000256" key="3">
    <source>
        <dbReference type="ARBA" id="ARBA00022448"/>
    </source>
</evidence>
<evidence type="ECO:0000259" key="22">
    <source>
        <dbReference type="Pfam" id="PF00593"/>
    </source>
</evidence>
<keyword evidence="9" id="KW-0843">Virulence</keyword>
<dbReference type="InterPro" id="IPR010916">
    <property type="entry name" value="TonB_box_CS"/>
</dbReference>
<evidence type="ECO:0000256" key="4">
    <source>
        <dbReference type="ARBA" id="ARBA00022452"/>
    </source>
</evidence>
<feature type="domain" description="TonB-dependent receptor-like beta-barrel" evidence="22">
    <location>
        <begin position="202"/>
        <end position="625"/>
    </location>
</feature>
<dbReference type="FunFam" id="2.170.130.10:FF:000004">
    <property type="entry name" value="Colicin I TonB-dependent receptor"/>
    <property type="match status" value="1"/>
</dbReference>
<gene>
    <name evidence="25" type="ORF">D6U24_12565</name>
    <name evidence="24" type="ORF">KIN13_15925</name>
</gene>